<dbReference type="OrthoDB" id="1809393at2"/>
<proteinExistence type="predicted"/>
<organism evidence="2 3">
    <name type="scientific">Paenisporosarcina cavernae</name>
    <dbReference type="NCBI Taxonomy" id="2320858"/>
    <lineage>
        <taxon>Bacteria</taxon>
        <taxon>Bacillati</taxon>
        <taxon>Bacillota</taxon>
        <taxon>Bacilli</taxon>
        <taxon>Bacillales</taxon>
        <taxon>Caryophanaceae</taxon>
        <taxon>Paenisporosarcina</taxon>
    </lineage>
</organism>
<evidence type="ECO:0000313" key="3">
    <source>
        <dbReference type="Proteomes" id="UP000265725"/>
    </source>
</evidence>
<keyword evidence="3" id="KW-1185">Reference proteome</keyword>
<name>A0A385YQ04_9BACL</name>
<feature type="domain" description="YopX protein" evidence="1">
    <location>
        <begin position="5"/>
        <end position="147"/>
    </location>
</feature>
<dbReference type="EMBL" id="CP032418">
    <property type="protein sequence ID" value="AYC28696.1"/>
    <property type="molecule type" value="Genomic_DNA"/>
</dbReference>
<dbReference type="RefSeq" id="WP_119882441.1">
    <property type="nucleotide sequence ID" value="NZ_CP032418.1"/>
</dbReference>
<gene>
    <name evidence="2" type="ORF">D3873_01975</name>
</gene>
<dbReference type="KEGG" id="paek:D3873_01975"/>
<dbReference type="Gene3D" id="2.30.30.290">
    <property type="entry name" value="YopX-like domains"/>
    <property type="match status" value="1"/>
</dbReference>
<reference evidence="3" key="1">
    <citation type="submission" date="2018-09" db="EMBL/GenBank/DDBJ databases">
        <authorList>
            <person name="Zhu H."/>
        </authorList>
    </citation>
    <scope>NUCLEOTIDE SEQUENCE [LARGE SCALE GENOMIC DNA]</scope>
    <source>
        <strain evidence="3">K2R23-3</strain>
    </source>
</reference>
<dbReference type="InterPro" id="IPR010024">
    <property type="entry name" value="CHP16711"/>
</dbReference>
<sequence length="150" mass="17305">MRQIKFRVWDRDCKSMHVCGTVVHDAISFDGDNLAYYYNLQNGEGSSPDGTGTYALMQYTGLKDKNGVEIYEGDIVSFMDFDTTGGHRVDKYFVGVVKYQSGIYEIWNNYDSEFYGSNGAFILKYVWLQDDEFEVIGNIYRNKNLLEESQ</sequence>
<dbReference type="Proteomes" id="UP000265725">
    <property type="component" value="Chromosome"/>
</dbReference>
<evidence type="ECO:0000313" key="2">
    <source>
        <dbReference type="EMBL" id="AYC28696.1"/>
    </source>
</evidence>
<dbReference type="InterPro" id="IPR023385">
    <property type="entry name" value="YopX-like_C"/>
</dbReference>
<dbReference type="InterPro" id="IPR019096">
    <property type="entry name" value="YopX_protein"/>
</dbReference>
<dbReference type="AlphaFoldDB" id="A0A385YQ04"/>
<dbReference type="SUPFAM" id="SSF159006">
    <property type="entry name" value="YopX-like"/>
    <property type="match status" value="1"/>
</dbReference>
<accession>A0A385YQ04</accession>
<dbReference type="Pfam" id="PF09643">
    <property type="entry name" value="YopX"/>
    <property type="match status" value="1"/>
</dbReference>
<dbReference type="NCBIfam" id="TIGR01671">
    <property type="entry name" value="phage_TIGR01671"/>
    <property type="match status" value="1"/>
</dbReference>
<evidence type="ECO:0000259" key="1">
    <source>
        <dbReference type="Pfam" id="PF09643"/>
    </source>
</evidence>
<protein>
    <recommendedName>
        <fullName evidence="1">YopX protein domain-containing protein</fullName>
    </recommendedName>
</protein>